<sequence>MDIEDNIFTLPIQDIRPGASEGEFIVSDIIEPPKDSSTFTDGEQWKQTFHSAESNNASHYEQYLQYVLESKYSSEAVKPPYSLRSLITLAIINSKDQRLSVADIRQFIRNIFPYYQCSIGWESSVQVCLKQGKFRLHQCYCDQLGKMEVNGGGCYMSERDLWTVDPQWADVTLRLAFSSPTSLKRKGGAVEEGKYKVPMLTQTKGDDDLYEEIVFGDSPKKITKNEILLEDNDEHNFCGGNQRLKELFKELTEHPRCKSTSCQPPFNNNLLITLALVSVTGDSFTTSQIVDTITQMFPYFADCSKSGFRRSIRRTLNVKNKDFLKTSSVFDKEPSWNLGLSVDTVIKMFEKAVNQLESEESEEHALEFPPNKKRKNTSPSKRKSNNIPLPTRELLKISSLEEDESELWEEKNLLRPCSDDSPLEEKCKVTQKLDKNDSTLSEDNKQYEEERCVSQPLQNGSTSDNTENAQLNGTLVPVIHIKRSRSLENLATEFKSQQNKSRQVSFIENDTSSAAGGTMDIWEGWSAPCTKLAEMRQNLQHFIENMEQQLQLAAKDESSSDTLIRSDNKEPTLEVTERDNSMEGKCPTKSASQKVLEMASRQEGFLGFDLDFWSGSWRGWDRVNTRRRDQLQDIIRKLEGEVSLVHVLEECEHTVSLILETEEKHKSYNWNLLQNSI</sequence>
<comment type="subcellular location">
    <subcellularLocation>
        <location evidence="2">Nucleus</location>
    </subcellularLocation>
</comment>
<dbReference type="Gene3D" id="1.10.10.10">
    <property type="entry name" value="Winged helix-like DNA-binding domain superfamily/Winged helix DNA-binding domain"/>
    <property type="match status" value="2"/>
</dbReference>
<dbReference type="InterPro" id="IPR050211">
    <property type="entry name" value="FOX_domain-containing"/>
</dbReference>
<feature type="non-terminal residue" evidence="5">
    <location>
        <position position="677"/>
    </location>
</feature>
<dbReference type="EMBL" id="GECZ01007724">
    <property type="protein sequence ID" value="JAS62045.1"/>
    <property type="molecule type" value="Transcribed_RNA"/>
</dbReference>
<evidence type="ECO:0000259" key="4">
    <source>
        <dbReference type="PROSITE" id="PS50039"/>
    </source>
</evidence>
<evidence type="ECO:0000256" key="1">
    <source>
        <dbReference type="ARBA" id="ARBA00023125"/>
    </source>
</evidence>
<evidence type="ECO:0000256" key="3">
    <source>
        <dbReference type="SAM" id="MobiDB-lite"/>
    </source>
</evidence>
<dbReference type="SMART" id="SM00339">
    <property type="entry name" value="FH"/>
    <property type="match status" value="1"/>
</dbReference>
<dbReference type="GO" id="GO:0000978">
    <property type="term" value="F:RNA polymerase II cis-regulatory region sequence-specific DNA binding"/>
    <property type="evidence" value="ECO:0007669"/>
    <property type="project" value="TreeGrafter"/>
</dbReference>
<reference evidence="5" key="1">
    <citation type="submission" date="2015-11" db="EMBL/GenBank/DDBJ databases">
        <title>De novo transcriptome assembly of four potential Pierce s Disease insect vectors from Arizona vineyards.</title>
        <authorList>
            <person name="Tassone E.E."/>
        </authorList>
    </citation>
    <scope>NUCLEOTIDE SEQUENCE</scope>
</reference>
<feature type="domain" description="Fork-head" evidence="4">
    <location>
        <begin position="78"/>
        <end position="187"/>
    </location>
</feature>
<protein>
    <recommendedName>
        <fullName evidence="4">Fork-head domain-containing protein</fullName>
    </recommendedName>
</protein>
<dbReference type="GO" id="GO:0000981">
    <property type="term" value="F:DNA-binding transcription factor activity, RNA polymerase II-specific"/>
    <property type="evidence" value="ECO:0007669"/>
    <property type="project" value="TreeGrafter"/>
</dbReference>
<keyword evidence="1 2" id="KW-0238">DNA-binding</keyword>
<dbReference type="PROSITE" id="PS50039">
    <property type="entry name" value="FORK_HEAD_3"/>
    <property type="match status" value="2"/>
</dbReference>
<dbReference type="GO" id="GO:0009653">
    <property type="term" value="P:anatomical structure morphogenesis"/>
    <property type="evidence" value="ECO:0007669"/>
    <property type="project" value="TreeGrafter"/>
</dbReference>
<dbReference type="AlphaFoldDB" id="A0A1B6GHY7"/>
<feature type="region of interest" description="Disordered" evidence="3">
    <location>
        <begin position="554"/>
        <end position="587"/>
    </location>
</feature>
<organism evidence="5">
    <name type="scientific">Cuerna arida</name>
    <dbReference type="NCBI Taxonomy" id="1464854"/>
    <lineage>
        <taxon>Eukaryota</taxon>
        <taxon>Metazoa</taxon>
        <taxon>Ecdysozoa</taxon>
        <taxon>Arthropoda</taxon>
        <taxon>Hexapoda</taxon>
        <taxon>Insecta</taxon>
        <taxon>Pterygota</taxon>
        <taxon>Neoptera</taxon>
        <taxon>Paraneoptera</taxon>
        <taxon>Hemiptera</taxon>
        <taxon>Auchenorrhyncha</taxon>
        <taxon>Membracoidea</taxon>
        <taxon>Cicadellidae</taxon>
        <taxon>Cicadellinae</taxon>
        <taxon>Proconiini</taxon>
        <taxon>Cuerna</taxon>
    </lineage>
</organism>
<dbReference type="GO" id="GO:0030154">
    <property type="term" value="P:cell differentiation"/>
    <property type="evidence" value="ECO:0007669"/>
    <property type="project" value="TreeGrafter"/>
</dbReference>
<feature type="DNA-binding region" description="Fork-head" evidence="2">
    <location>
        <begin position="78"/>
        <end position="187"/>
    </location>
</feature>
<feature type="region of interest" description="Disordered" evidence="3">
    <location>
        <begin position="434"/>
        <end position="469"/>
    </location>
</feature>
<dbReference type="PRINTS" id="PR00053">
    <property type="entry name" value="FORKHEAD"/>
</dbReference>
<feature type="region of interest" description="Disordered" evidence="3">
    <location>
        <begin position="360"/>
        <end position="390"/>
    </location>
</feature>
<dbReference type="InterPro" id="IPR036390">
    <property type="entry name" value="WH_DNA-bd_sf"/>
</dbReference>
<proteinExistence type="predicted"/>
<feature type="compositionally biased region" description="Basic and acidic residues" evidence="3">
    <location>
        <begin position="554"/>
        <end position="582"/>
    </location>
</feature>
<dbReference type="Pfam" id="PF00250">
    <property type="entry name" value="Forkhead"/>
    <property type="match status" value="2"/>
</dbReference>
<feature type="compositionally biased region" description="Polar residues" evidence="3">
    <location>
        <begin position="455"/>
        <end position="469"/>
    </location>
</feature>
<dbReference type="PANTHER" id="PTHR11829">
    <property type="entry name" value="FORKHEAD BOX PROTEIN"/>
    <property type="match status" value="1"/>
</dbReference>
<gene>
    <name evidence="5" type="ORF">g.9429</name>
</gene>
<feature type="compositionally biased region" description="Basic and acidic residues" evidence="3">
    <location>
        <begin position="434"/>
        <end position="452"/>
    </location>
</feature>
<keyword evidence="2" id="KW-0539">Nucleus</keyword>
<dbReference type="SUPFAM" id="SSF46785">
    <property type="entry name" value="Winged helix' DNA-binding domain"/>
    <property type="match status" value="2"/>
</dbReference>
<name>A0A1B6GHY7_9HEMI</name>
<dbReference type="InterPro" id="IPR036388">
    <property type="entry name" value="WH-like_DNA-bd_sf"/>
</dbReference>
<feature type="compositionally biased region" description="Basic residues" evidence="3">
    <location>
        <begin position="371"/>
        <end position="384"/>
    </location>
</feature>
<dbReference type="InterPro" id="IPR001766">
    <property type="entry name" value="Fork_head_dom"/>
</dbReference>
<dbReference type="PANTHER" id="PTHR11829:SF343">
    <property type="entry name" value="FORK-HEAD DOMAIN-CONTAINING PROTEIN"/>
    <property type="match status" value="1"/>
</dbReference>
<accession>A0A1B6GHY7</accession>
<evidence type="ECO:0000256" key="2">
    <source>
        <dbReference type="PROSITE-ProRule" id="PRU00089"/>
    </source>
</evidence>
<dbReference type="GO" id="GO:0005634">
    <property type="term" value="C:nucleus"/>
    <property type="evidence" value="ECO:0007669"/>
    <property type="project" value="UniProtKB-SubCell"/>
</dbReference>
<feature type="DNA-binding region" description="Fork-head" evidence="2">
    <location>
        <begin position="263"/>
        <end position="334"/>
    </location>
</feature>
<evidence type="ECO:0000313" key="5">
    <source>
        <dbReference type="EMBL" id="JAS62045.1"/>
    </source>
</evidence>
<feature type="domain" description="Fork-head" evidence="4">
    <location>
        <begin position="263"/>
        <end position="334"/>
    </location>
</feature>